<organism evidence="1 2">
    <name type="scientific">Mesonia oceanica</name>
    <dbReference type="NCBI Taxonomy" id="2687242"/>
    <lineage>
        <taxon>Bacteria</taxon>
        <taxon>Pseudomonadati</taxon>
        <taxon>Bacteroidota</taxon>
        <taxon>Flavobacteriia</taxon>
        <taxon>Flavobacteriales</taxon>
        <taxon>Flavobacteriaceae</taxon>
        <taxon>Mesonia</taxon>
    </lineage>
</organism>
<reference evidence="1" key="1">
    <citation type="submission" date="2019-09" db="EMBL/GenBank/DDBJ databases">
        <authorList>
            <person name="Rodrigo-Torres L."/>
            <person name="Arahal R. D."/>
            <person name="Lucena T."/>
        </authorList>
    </citation>
    <scope>NUCLEOTIDE SEQUENCE</scope>
    <source>
        <strain evidence="1">ISS653</strain>
    </source>
</reference>
<dbReference type="Proteomes" id="UP000356253">
    <property type="component" value="Unassembled WGS sequence"/>
</dbReference>
<dbReference type="EMBL" id="CABVMM010000006">
    <property type="protein sequence ID" value="VVV00569.1"/>
    <property type="molecule type" value="Genomic_DNA"/>
</dbReference>
<protein>
    <submittedName>
        <fullName evidence="1">Uncharacterized protein</fullName>
    </submittedName>
</protein>
<accession>A0AC61Y7U7</accession>
<comment type="caution">
    <text evidence="1">The sequence shown here is derived from an EMBL/GenBank/DDBJ whole genome shotgun (WGS) entry which is preliminary data.</text>
</comment>
<evidence type="ECO:0000313" key="1">
    <source>
        <dbReference type="EMBL" id="VVV00569.1"/>
    </source>
</evidence>
<name>A0AC61Y7U7_9FLAO</name>
<keyword evidence="2" id="KW-1185">Reference proteome</keyword>
<evidence type="ECO:0000313" key="2">
    <source>
        <dbReference type="Proteomes" id="UP000356253"/>
    </source>
</evidence>
<proteinExistence type="predicted"/>
<gene>
    <name evidence="1" type="ORF">FVB9532_01841</name>
</gene>
<sequence length="358" mass="41333">MKTIIISVSLFLVTVMGYQLQAQVIQITSKNNIELKIEELQKQKNKIEKLEKDKLREEVEAINERLEDNEITATEAAVLKREAAEKRALNIQNQMNIIDENIALLQRNAKDVEGEDGEETQEIDEYYTSLEFLRYDKKNDVRKDYDSIPDRTRSEVLVAFGLNHSLIDDVSLSDSPYELGGSRFFEIGYGWQTILNKAGSIRFNYGFSVQMNGIKAKDNRYFVEDEDQTILEEYPYQLDKAKLNVYNLVLPVHFEFGKATTQYNSESAYYNLDHFKVGLGAYAGLNLGAKQKLKYEENGENKKEKIKEDYNVEKFIYGLSGYIGYGDWMLYAKYDLNTLFKDNPVEQHNVSLGVRVSL</sequence>